<dbReference type="InterPro" id="IPR036396">
    <property type="entry name" value="Cyt_P450_sf"/>
</dbReference>
<dbReference type="GO" id="GO:0036199">
    <property type="term" value="F:cholest-4-en-3-one 26-monooxygenase activity"/>
    <property type="evidence" value="ECO:0007669"/>
    <property type="project" value="TreeGrafter"/>
</dbReference>
<evidence type="ECO:0000256" key="6">
    <source>
        <dbReference type="ARBA" id="ARBA00023033"/>
    </source>
</evidence>
<protein>
    <recommendedName>
        <fullName evidence="10">Cytochrome P450</fullName>
    </recommendedName>
</protein>
<dbReference type="GO" id="GO:0008395">
    <property type="term" value="F:steroid hydroxylase activity"/>
    <property type="evidence" value="ECO:0007669"/>
    <property type="project" value="TreeGrafter"/>
</dbReference>
<dbReference type="PRINTS" id="PR00359">
    <property type="entry name" value="BP450"/>
</dbReference>
<keyword evidence="3 7" id="KW-0479">Metal-binding</keyword>
<gene>
    <name evidence="8" type="ORF">HNR73_004113</name>
</gene>
<comment type="caution">
    <text evidence="8">The sequence shown here is derived from an EMBL/GenBank/DDBJ whole genome shotgun (WGS) entry which is preliminary data.</text>
</comment>
<keyword evidence="9" id="KW-1185">Reference proteome</keyword>
<evidence type="ECO:0000256" key="5">
    <source>
        <dbReference type="ARBA" id="ARBA00023004"/>
    </source>
</evidence>
<dbReference type="GO" id="GO:0005506">
    <property type="term" value="F:iron ion binding"/>
    <property type="evidence" value="ECO:0007669"/>
    <property type="project" value="InterPro"/>
</dbReference>
<dbReference type="AlphaFoldDB" id="A0A841FK57"/>
<evidence type="ECO:0000313" key="8">
    <source>
        <dbReference type="EMBL" id="MBB6036245.1"/>
    </source>
</evidence>
<evidence type="ECO:0000256" key="4">
    <source>
        <dbReference type="ARBA" id="ARBA00023002"/>
    </source>
</evidence>
<dbReference type="InterPro" id="IPR017972">
    <property type="entry name" value="Cyt_P450_CS"/>
</dbReference>
<name>A0A841FK57_9ACTN</name>
<comment type="similarity">
    <text evidence="1 7">Belongs to the cytochrome P450 family.</text>
</comment>
<evidence type="ECO:0000256" key="1">
    <source>
        <dbReference type="ARBA" id="ARBA00010617"/>
    </source>
</evidence>
<dbReference type="PROSITE" id="PS00086">
    <property type="entry name" value="CYTOCHROME_P450"/>
    <property type="match status" value="1"/>
</dbReference>
<dbReference type="RefSeq" id="WP_184789076.1">
    <property type="nucleotide sequence ID" value="NZ_BONT01000046.1"/>
</dbReference>
<evidence type="ECO:0000256" key="2">
    <source>
        <dbReference type="ARBA" id="ARBA00022617"/>
    </source>
</evidence>
<keyword evidence="6 7" id="KW-0503">Monooxygenase</keyword>
<accession>A0A841FK57</accession>
<dbReference type="InterPro" id="IPR002397">
    <property type="entry name" value="Cyt_P450_B"/>
</dbReference>
<dbReference type="GO" id="GO:0020037">
    <property type="term" value="F:heme binding"/>
    <property type="evidence" value="ECO:0007669"/>
    <property type="project" value="InterPro"/>
</dbReference>
<evidence type="ECO:0000313" key="9">
    <source>
        <dbReference type="Proteomes" id="UP000548476"/>
    </source>
</evidence>
<dbReference type="EMBL" id="JACHGT010000008">
    <property type="protein sequence ID" value="MBB6036245.1"/>
    <property type="molecule type" value="Genomic_DNA"/>
</dbReference>
<dbReference type="GO" id="GO:0006707">
    <property type="term" value="P:cholesterol catabolic process"/>
    <property type="evidence" value="ECO:0007669"/>
    <property type="project" value="TreeGrafter"/>
</dbReference>
<reference evidence="8 9" key="1">
    <citation type="submission" date="2020-08" db="EMBL/GenBank/DDBJ databases">
        <title>Genomic Encyclopedia of Type Strains, Phase IV (KMG-IV): sequencing the most valuable type-strain genomes for metagenomic binning, comparative biology and taxonomic classification.</title>
        <authorList>
            <person name="Goeker M."/>
        </authorList>
    </citation>
    <scope>NUCLEOTIDE SEQUENCE [LARGE SCALE GENOMIC DNA]</scope>
    <source>
        <strain evidence="8 9">YIM 65646</strain>
    </source>
</reference>
<dbReference type="PANTHER" id="PTHR46696:SF4">
    <property type="entry name" value="BIOTIN BIOSYNTHESIS CYTOCHROME P450"/>
    <property type="match status" value="1"/>
</dbReference>
<dbReference type="Pfam" id="PF00067">
    <property type="entry name" value="p450"/>
    <property type="match status" value="1"/>
</dbReference>
<dbReference type="FunFam" id="1.10.630.10:FF:000018">
    <property type="entry name" value="Cytochrome P450 monooxygenase"/>
    <property type="match status" value="1"/>
</dbReference>
<organism evidence="8 9">
    <name type="scientific">Phytomonospora endophytica</name>
    <dbReference type="NCBI Taxonomy" id="714109"/>
    <lineage>
        <taxon>Bacteria</taxon>
        <taxon>Bacillati</taxon>
        <taxon>Actinomycetota</taxon>
        <taxon>Actinomycetes</taxon>
        <taxon>Micromonosporales</taxon>
        <taxon>Micromonosporaceae</taxon>
        <taxon>Phytomonospora</taxon>
    </lineage>
</organism>
<dbReference type="Gene3D" id="1.10.630.10">
    <property type="entry name" value="Cytochrome P450"/>
    <property type="match status" value="1"/>
</dbReference>
<dbReference type="PANTHER" id="PTHR46696">
    <property type="entry name" value="P450, PUTATIVE (EUROFUNG)-RELATED"/>
    <property type="match status" value="1"/>
</dbReference>
<dbReference type="SUPFAM" id="SSF48264">
    <property type="entry name" value="Cytochrome P450"/>
    <property type="match status" value="1"/>
</dbReference>
<dbReference type="InterPro" id="IPR001128">
    <property type="entry name" value="Cyt_P450"/>
</dbReference>
<dbReference type="Proteomes" id="UP000548476">
    <property type="component" value="Unassembled WGS sequence"/>
</dbReference>
<proteinExistence type="inferred from homology"/>
<evidence type="ECO:0000256" key="3">
    <source>
        <dbReference type="ARBA" id="ARBA00022723"/>
    </source>
</evidence>
<sequence>MLIPETWDLHRGQYWLRGRDPEHAVEFDTEKQYWSVHRYAEVVAALSDHTTFSAEYGRLIPDYPAEAFDGDLTQMDPPKHRQLRAIAGRAFTPKVVADLEPRILELTTALLDDVAGQDVVEFVRALAHPLPVIVIADLLGIPKSDLALFHAWTEMAVDPPAEFDHTDEKAMKELGESVADMNGQITEYLREHLAERRVRPREDLLTRLVQAEVDGQGLTEIQLTNFVMLLFIAGHITTTMLLGNTLLCLDRNPEAFAAVRADRSLVPGAIEEALRVMSPITQIPRVTMVDVEIGGVVIPKDNMVTLWASAANRDPRQFPDPHRYDPARDPNAHLAFGRGIHFCLGAPLARLEGRVALNLLLDRYPELRVAKTPLFKPNPAFTRVAELHLATR</sequence>
<keyword evidence="4 7" id="KW-0560">Oxidoreductase</keyword>
<evidence type="ECO:0000256" key="7">
    <source>
        <dbReference type="RuleBase" id="RU000461"/>
    </source>
</evidence>
<dbReference type="CDD" id="cd11032">
    <property type="entry name" value="P450_EryK-like"/>
    <property type="match status" value="1"/>
</dbReference>
<evidence type="ECO:0008006" key="10">
    <source>
        <dbReference type="Google" id="ProtNLM"/>
    </source>
</evidence>
<dbReference type="GO" id="GO:0017000">
    <property type="term" value="P:antibiotic biosynthetic process"/>
    <property type="evidence" value="ECO:0007669"/>
    <property type="project" value="UniProtKB-ARBA"/>
</dbReference>
<keyword evidence="2 7" id="KW-0349">Heme</keyword>
<keyword evidence="5 7" id="KW-0408">Iron</keyword>